<gene>
    <name evidence="1" type="ORF">ACFFJK_11760</name>
</gene>
<name>A0ABV6FGB2_9BURK</name>
<dbReference type="EMBL" id="JBHLWP010000011">
    <property type="protein sequence ID" value="MFC0252564.1"/>
    <property type="molecule type" value="Genomic_DNA"/>
</dbReference>
<dbReference type="Proteomes" id="UP001589773">
    <property type="component" value="Unassembled WGS sequence"/>
</dbReference>
<sequence>MSGSAGPRHRAAPDAGARLAVPRVHALPQLTGDGTIRHEVMVLESEDFVPLHRVRTLRDPAWDQDTPLRPDNLRVRRVGDGFAVTLLRPWDGMLTTRWPAWLPSPLFEGGLGDAVRIDWNGRFRSSLFGSNRSYFYEEHTVWVTLQAAPTDSTFLTLAPTKHIDLRTTIY</sequence>
<reference evidence="1 2" key="1">
    <citation type="submission" date="2024-09" db="EMBL/GenBank/DDBJ databases">
        <authorList>
            <person name="Sun Q."/>
            <person name="Mori K."/>
        </authorList>
    </citation>
    <scope>NUCLEOTIDE SEQUENCE [LARGE SCALE GENOMIC DNA]</scope>
    <source>
        <strain evidence="1 2">CCM 7792</strain>
    </source>
</reference>
<dbReference type="RefSeq" id="WP_379679345.1">
    <property type="nucleotide sequence ID" value="NZ_JBHLWP010000011.1"/>
</dbReference>
<comment type="caution">
    <text evidence="1">The sequence shown here is derived from an EMBL/GenBank/DDBJ whole genome shotgun (WGS) entry which is preliminary data.</text>
</comment>
<organism evidence="1 2">
    <name type="scientific">Massilia consociata</name>
    <dbReference type="NCBI Taxonomy" id="760117"/>
    <lineage>
        <taxon>Bacteria</taxon>
        <taxon>Pseudomonadati</taxon>
        <taxon>Pseudomonadota</taxon>
        <taxon>Betaproteobacteria</taxon>
        <taxon>Burkholderiales</taxon>
        <taxon>Oxalobacteraceae</taxon>
        <taxon>Telluria group</taxon>
        <taxon>Massilia</taxon>
    </lineage>
</organism>
<evidence type="ECO:0000313" key="2">
    <source>
        <dbReference type="Proteomes" id="UP001589773"/>
    </source>
</evidence>
<proteinExistence type="predicted"/>
<protein>
    <submittedName>
        <fullName evidence="1">Uncharacterized protein</fullName>
    </submittedName>
</protein>
<accession>A0ABV6FGB2</accession>
<evidence type="ECO:0000313" key="1">
    <source>
        <dbReference type="EMBL" id="MFC0252564.1"/>
    </source>
</evidence>
<keyword evidence="2" id="KW-1185">Reference proteome</keyword>